<accession>A0ABT4RNG1</accession>
<evidence type="ECO:0000313" key="2">
    <source>
        <dbReference type="Proteomes" id="UP001147700"/>
    </source>
</evidence>
<comment type="caution">
    <text evidence="1">The sequence shown here is derived from an EMBL/GenBank/DDBJ whole genome shotgun (WGS) entry which is preliminary data.</text>
</comment>
<name>A0ABT4RNG1_9ACTN</name>
<sequence length="50" mass="5200">MVELRAFSDDSDDPIVLPLDAVDGHAFGVAVADVLSALDAGTIRCLARNS</sequence>
<evidence type="ECO:0000313" key="1">
    <source>
        <dbReference type="EMBL" id="MDA0140096.1"/>
    </source>
</evidence>
<organism evidence="1 2">
    <name type="scientific">Solirubrobacter deserti</name>
    <dbReference type="NCBI Taxonomy" id="2282478"/>
    <lineage>
        <taxon>Bacteria</taxon>
        <taxon>Bacillati</taxon>
        <taxon>Actinomycetota</taxon>
        <taxon>Thermoleophilia</taxon>
        <taxon>Solirubrobacterales</taxon>
        <taxon>Solirubrobacteraceae</taxon>
        <taxon>Solirubrobacter</taxon>
    </lineage>
</organism>
<reference evidence="1" key="1">
    <citation type="submission" date="2022-10" db="EMBL/GenBank/DDBJ databases">
        <title>The WGS of Solirubrobacter sp. CPCC 204708.</title>
        <authorList>
            <person name="Jiang Z."/>
        </authorList>
    </citation>
    <scope>NUCLEOTIDE SEQUENCE</scope>
    <source>
        <strain evidence="1">CPCC 204708</strain>
    </source>
</reference>
<proteinExistence type="predicted"/>
<dbReference type="Proteomes" id="UP001147700">
    <property type="component" value="Unassembled WGS sequence"/>
</dbReference>
<keyword evidence="2" id="KW-1185">Reference proteome</keyword>
<protein>
    <submittedName>
        <fullName evidence="1">Uncharacterized protein</fullName>
    </submittedName>
</protein>
<gene>
    <name evidence="1" type="ORF">OJ962_21515</name>
</gene>
<dbReference type="EMBL" id="JAPCID010000033">
    <property type="protein sequence ID" value="MDA0140096.1"/>
    <property type="molecule type" value="Genomic_DNA"/>
</dbReference>
<dbReference type="RefSeq" id="WP_202955986.1">
    <property type="nucleotide sequence ID" value="NZ_JAPCID010000033.1"/>
</dbReference>